<organism evidence="2 3">
    <name type="scientific">Persicobacter diffluens</name>
    <dbReference type="NCBI Taxonomy" id="981"/>
    <lineage>
        <taxon>Bacteria</taxon>
        <taxon>Pseudomonadati</taxon>
        <taxon>Bacteroidota</taxon>
        <taxon>Cytophagia</taxon>
        <taxon>Cytophagales</taxon>
        <taxon>Persicobacteraceae</taxon>
        <taxon>Persicobacter</taxon>
    </lineage>
</organism>
<sequence length="37" mass="4039">MIQKKKIKGKQASSPLTNPEGNYNLPSPSVPTPNEML</sequence>
<gene>
    <name evidence="2" type="ORF">PEDI_19110</name>
</gene>
<proteinExistence type="predicted"/>
<feature type="region of interest" description="Disordered" evidence="1">
    <location>
        <begin position="1"/>
        <end position="37"/>
    </location>
</feature>
<comment type="caution">
    <text evidence="2">The sequence shown here is derived from an EMBL/GenBank/DDBJ whole genome shotgun (WGS) entry which is preliminary data.</text>
</comment>
<feature type="compositionally biased region" description="Polar residues" evidence="1">
    <location>
        <begin position="11"/>
        <end position="27"/>
    </location>
</feature>
<evidence type="ECO:0000313" key="2">
    <source>
        <dbReference type="EMBL" id="GJM61359.1"/>
    </source>
</evidence>
<dbReference type="EMBL" id="BQKE01000001">
    <property type="protein sequence ID" value="GJM61359.1"/>
    <property type="molecule type" value="Genomic_DNA"/>
</dbReference>
<dbReference type="Proteomes" id="UP001310022">
    <property type="component" value="Unassembled WGS sequence"/>
</dbReference>
<reference evidence="2 3" key="1">
    <citation type="submission" date="2021-12" db="EMBL/GenBank/DDBJ databases">
        <title>Genome sequencing of bacteria with rrn-lacking chromosome and rrn-plasmid.</title>
        <authorList>
            <person name="Anda M."/>
            <person name="Iwasaki W."/>
        </authorList>
    </citation>
    <scope>NUCLEOTIDE SEQUENCE [LARGE SCALE GENOMIC DNA]</scope>
    <source>
        <strain evidence="2 3">NBRC 15940</strain>
    </source>
</reference>
<keyword evidence="3" id="KW-1185">Reference proteome</keyword>
<evidence type="ECO:0000313" key="3">
    <source>
        <dbReference type="Proteomes" id="UP001310022"/>
    </source>
</evidence>
<accession>A0AAN5AJT6</accession>
<name>A0AAN5AJT6_9BACT</name>
<dbReference type="AlphaFoldDB" id="A0AAN5AJT6"/>
<evidence type="ECO:0000256" key="1">
    <source>
        <dbReference type="SAM" id="MobiDB-lite"/>
    </source>
</evidence>
<protein>
    <submittedName>
        <fullName evidence="2">Uncharacterized protein</fullName>
    </submittedName>
</protein>